<dbReference type="PANTHER" id="PTHR12110">
    <property type="entry name" value="HYDROXYPYRUVATE ISOMERASE"/>
    <property type="match status" value="1"/>
</dbReference>
<dbReference type="InterPro" id="IPR013022">
    <property type="entry name" value="Xyl_isomerase-like_TIM-brl"/>
</dbReference>
<organism evidence="3 4">
    <name type="scientific">Stenotrophomonas beteli</name>
    <dbReference type="NCBI Taxonomy" id="3384461"/>
    <lineage>
        <taxon>Bacteria</taxon>
        <taxon>Pseudomonadati</taxon>
        <taxon>Pseudomonadota</taxon>
        <taxon>Gammaproteobacteria</taxon>
        <taxon>Lysobacterales</taxon>
        <taxon>Lysobacteraceae</taxon>
        <taxon>Stenotrophomonas</taxon>
        <taxon>Stenotrophomonas maltophilia group</taxon>
    </lineage>
</organism>
<comment type="caution">
    <text evidence="3">The sequence shown here is derived from an EMBL/GenBank/DDBJ whole genome shotgun (WGS) entry which is preliminary data.</text>
</comment>
<dbReference type="Pfam" id="PF01261">
    <property type="entry name" value="AP_endonuc_2"/>
    <property type="match status" value="1"/>
</dbReference>
<dbReference type="PANTHER" id="PTHR12110:SF41">
    <property type="entry name" value="INOSOSE DEHYDRATASE"/>
    <property type="match status" value="1"/>
</dbReference>
<keyword evidence="4" id="KW-1185">Reference proteome</keyword>
<feature type="signal peptide" evidence="1">
    <location>
        <begin position="1"/>
        <end position="23"/>
    </location>
</feature>
<gene>
    <name evidence="3" type="ORF">ARC23_08765</name>
</gene>
<reference evidence="3 4" key="1">
    <citation type="journal article" date="2016" name="Front. Microbiol.">
        <title>Genome Sequence of Type Strains of Genus Stenotrophomonas.</title>
        <authorList>
            <person name="Patil P.P."/>
            <person name="Midha S."/>
            <person name="Kumar S."/>
            <person name="Patil P.B."/>
        </authorList>
    </citation>
    <scope>NUCLEOTIDE SEQUENCE [LARGE SCALE GENOMIC DNA]</scope>
    <source>
        <strain evidence="3 4">LMG 978</strain>
    </source>
</reference>
<dbReference type="SUPFAM" id="SSF51658">
    <property type="entry name" value="Xylose isomerase-like"/>
    <property type="match status" value="1"/>
</dbReference>
<dbReference type="Gene3D" id="3.20.20.150">
    <property type="entry name" value="Divalent-metal-dependent TIM barrel enzymes"/>
    <property type="match status" value="1"/>
</dbReference>
<dbReference type="OrthoDB" id="9798407at2"/>
<feature type="chain" id="PRO_5006391837" evidence="1">
    <location>
        <begin position="24"/>
        <end position="295"/>
    </location>
</feature>
<accession>A0A0R0B4M0</accession>
<evidence type="ECO:0000313" key="4">
    <source>
        <dbReference type="Proteomes" id="UP000051757"/>
    </source>
</evidence>
<keyword evidence="1" id="KW-0732">Signal</keyword>
<protein>
    <submittedName>
        <fullName evidence="3">Xylose isomerase</fullName>
    </submittedName>
</protein>
<keyword evidence="3" id="KW-0413">Isomerase</keyword>
<sequence>MKAPVRRTAALAVLLLAALPAFAGQAVAAQKPIAVQMYSLRNAGSLDQQLKIVHDAGVHAVETVGTQGVSATELKQLLDRYAITAISSHVALAELRRDLDGVVAFNRSIGNTTLVVPYLDAKDRPRDAAGWTALGQELGRLAKQVRAQGMRLAYHNHDFELVDVDGKTGLERLFAAAGPDLLTELDLAWVARAGLDPAVMLGTFRGRLFAVHAKDNAPKGQAEDEGGFAAVGQGVLDWNTILPAASAAGVQWYILEHDQPRDPAKVIQTGADYLREHLTVSPRPAHSASPRRRLA</sequence>
<dbReference type="EMBL" id="LLXV01000021">
    <property type="protein sequence ID" value="KRG51785.1"/>
    <property type="molecule type" value="Genomic_DNA"/>
</dbReference>
<feature type="domain" description="Xylose isomerase-like TIM barrel" evidence="2">
    <location>
        <begin position="51"/>
        <end position="276"/>
    </location>
</feature>
<name>A0A0R0B4M0_9GAMM</name>
<evidence type="ECO:0000313" key="3">
    <source>
        <dbReference type="EMBL" id="KRG51785.1"/>
    </source>
</evidence>
<evidence type="ECO:0000256" key="1">
    <source>
        <dbReference type="SAM" id="SignalP"/>
    </source>
</evidence>
<evidence type="ECO:0000259" key="2">
    <source>
        <dbReference type="Pfam" id="PF01261"/>
    </source>
</evidence>
<proteinExistence type="predicted"/>
<dbReference type="InterPro" id="IPR050312">
    <property type="entry name" value="IolE/XylAMocC-like"/>
</dbReference>
<dbReference type="GO" id="GO:0016853">
    <property type="term" value="F:isomerase activity"/>
    <property type="evidence" value="ECO:0007669"/>
    <property type="project" value="UniProtKB-KW"/>
</dbReference>
<dbReference type="InterPro" id="IPR036237">
    <property type="entry name" value="Xyl_isomerase-like_sf"/>
</dbReference>
<dbReference type="Proteomes" id="UP000051757">
    <property type="component" value="Unassembled WGS sequence"/>
</dbReference>
<dbReference type="AlphaFoldDB" id="A0A0R0B4M0"/>